<feature type="domain" description="AB hydrolase-1" evidence="1">
    <location>
        <begin position="28"/>
        <end position="128"/>
    </location>
</feature>
<dbReference type="Gene3D" id="3.40.50.1820">
    <property type="entry name" value="alpha/beta hydrolase"/>
    <property type="match status" value="1"/>
</dbReference>
<dbReference type="InterPro" id="IPR000073">
    <property type="entry name" value="AB_hydrolase_1"/>
</dbReference>
<comment type="caution">
    <text evidence="2">The sequence shown here is derived from an EMBL/GenBank/DDBJ whole genome shotgun (WGS) entry which is preliminary data.</text>
</comment>
<dbReference type="EMBL" id="BORB01000065">
    <property type="protein sequence ID" value="GIN59850.1"/>
    <property type="molecule type" value="Genomic_DNA"/>
</dbReference>
<dbReference type="RefSeq" id="WP_212967514.1">
    <property type="nucleotide sequence ID" value="NZ_BORB01000065.1"/>
</dbReference>
<accession>A0ABQ4KPI3</accession>
<dbReference type="Proteomes" id="UP000679950">
    <property type="component" value="Unassembled WGS sequence"/>
</dbReference>
<dbReference type="PRINTS" id="PR00111">
    <property type="entry name" value="ABHYDROLASE"/>
</dbReference>
<reference evidence="2 3" key="1">
    <citation type="submission" date="2021-03" db="EMBL/GenBank/DDBJ databases">
        <title>Antimicrobial resistance genes in bacteria isolated from Japanese honey, and their potential for conferring macrolide and lincosamide resistance in the American foulbrood pathogen Paenibacillus larvae.</title>
        <authorList>
            <person name="Okamoto M."/>
            <person name="Kumagai M."/>
            <person name="Kanamori H."/>
            <person name="Takamatsu D."/>
        </authorList>
    </citation>
    <scope>NUCLEOTIDE SEQUENCE [LARGE SCALE GENOMIC DNA]</scope>
    <source>
        <strain evidence="2 3">J8TS2</strain>
    </source>
</reference>
<dbReference type="InterPro" id="IPR050266">
    <property type="entry name" value="AB_hydrolase_sf"/>
</dbReference>
<keyword evidence="2" id="KW-0378">Hydrolase</keyword>
<proteinExistence type="predicted"/>
<dbReference type="Pfam" id="PF00561">
    <property type="entry name" value="Abhydrolase_1"/>
    <property type="match status" value="1"/>
</dbReference>
<sequence length="268" mass="30694">MDELLYEKVLRTDECKIHYWISKNQSSPWLVFLHGAGADHNMFAEQLQTVSKDFNVLLWDARGHGLSRPMGNKFSITVLMEDLLEILNIESIDKATFIGQSMGGNIAQELVFYYPHKVEKLVLVDCTCNTMKLTGFEKLTLKLTPFLIRLYPWDYLVRASVKASALNSEVQIYLEKSFHKIGKKDFIKIFLETAACLHYEEGYKINKPILLVYGESDQTGNIKKIASSWAANEPYCHLVEIPNASHCSNQDNPLEFNAALMEFLKKFI</sequence>
<dbReference type="GO" id="GO:0016787">
    <property type="term" value="F:hydrolase activity"/>
    <property type="evidence" value="ECO:0007669"/>
    <property type="project" value="UniProtKB-KW"/>
</dbReference>
<name>A0ABQ4KPI3_9BACI</name>
<evidence type="ECO:0000259" key="1">
    <source>
        <dbReference type="Pfam" id="PF00561"/>
    </source>
</evidence>
<protein>
    <submittedName>
        <fullName evidence="2">Alpha/beta hydrolase</fullName>
    </submittedName>
</protein>
<gene>
    <name evidence="2" type="ORF">J8TS2_41690</name>
</gene>
<organism evidence="2 3">
    <name type="scientific">Lederbergia ruris</name>
    <dbReference type="NCBI Taxonomy" id="217495"/>
    <lineage>
        <taxon>Bacteria</taxon>
        <taxon>Bacillati</taxon>
        <taxon>Bacillota</taxon>
        <taxon>Bacilli</taxon>
        <taxon>Bacillales</taxon>
        <taxon>Bacillaceae</taxon>
        <taxon>Lederbergia</taxon>
    </lineage>
</organism>
<dbReference type="SUPFAM" id="SSF53474">
    <property type="entry name" value="alpha/beta-Hydrolases"/>
    <property type="match status" value="1"/>
</dbReference>
<evidence type="ECO:0000313" key="2">
    <source>
        <dbReference type="EMBL" id="GIN59850.1"/>
    </source>
</evidence>
<keyword evidence="3" id="KW-1185">Reference proteome</keyword>
<dbReference type="InterPro" id="IPR029058">
    <property type="entry name" value="AB_hydrolase_fold"/>
</dbReference>
<dbReference type="PANTHER" id="PTHR43798">
    <property type="entry name" value="MONOACYLGLYCEROL LIPASE"/>
    <property type="match status" value="1"/>
</dbReference>
<evidence type="ECO:0000313" key="3">
    <source>
        <dbReference type="Proteomes" id="UP000679950"/>
    </source>
</evidence>
<dbReference type="PANTHER" id="PTHR43798:SF33">
    <property type="entry name" value="HYDROLASE, PUTATIVE (AFU_ORTHOLOGUE AFUA_2G14860)-RELATED"/>
    <property type="match status" value="1"/>
</dbReference>